<gene>
    <name evidence="2" type="ORF">C4541_02110</name>
</gene>
<name>A0A3A4R544_9BACT</name>
<keyword evidence="1" id="KW-0812">Transmembrane</keyword>
<evidence type="ECO:0000313" key="2">
    <source>
        <dbReference type="EMBL" id="RJP61317.1"/>
    </source>
</evidence>
<accession>A0A3A4R544</accession>
<keyword evidence="1" id="KW-1133">Transmembrane helix</keyword>
<sequence>MSEKNKEHASFGLLLEVFKNSFVVPLVGLQMAGLICFGLIETVFSTISSRIFVIHFTVQAAGYLIALLPLFFCMVTVSYYFQEMLINNNTSINLYTAIDRCMGKIAAMLKMALIFIGIVIAYVIVLSLCNALIRIPYAGDFLWPLVFFPNLLTALIIIMLIPFILLSVHVMPPLFAAREINTLNLKLIRSAYWYIIQQRRRTVFISTVIGASIFFIHYCASLLHLLISHAFIGEKSIHLLIEIPRFPGYVLRPWLKYYLPFDFIHTSNFFQSIGAFFWSLLMFLTVCFVYASILTFWNAVGICCLDTKNTEQA</sequence>
<feature type="transmembrane region" description="Helical" evidence="1">
    <location>
        <begin position="60"/>
        <end position="81"/>
    </location>
</feature>
<proteinExistence type="predicted"/>
<keyword evidence="1" id="KW-0472">Membrane</keyword>
<feature type="transmembrane region" description="Helical" evidence="1">
    <location>
        <begin position="141"/>
        <end position="168"/>
    </location>
</feature>
<dbReference type="Proteomes" id="UP000266426">
    <property type="component" value="Unassembled WGS sequence"/>
</dbReference>
<feature type="transmembrane region" description="Helical" evidence="1">
    <location>
        <begin position="112"/>
        <end position="135"/>
    </location>
</feature>
<dbReference type="EMBL" id="QZJZ01000014">
    <property type="protein sequence ID" value="RJP61317.1"/>
    <property type="molecule type" value="Genomic_DNA"/>
</dbReference>
<evidence type="ECO:0000313" key="3">
    <source>
        <dbReference type="Proteomes" id="UP000266426"/>
    </source>
</evidence>
<reference evidence="2 3" key="1">
    <citation type="journal article" date="2017" name="ISME J.">
        <title>Energy and carbon metabolisms in a deep terrestrial subsurface fluid microbial community.</title>
        <authorList>
            <person name="Momper L."/>
            <person name="Jungbluth S.P."/>
            <person name="Lee M.D."/>
            <person name="Amend J.P."/>
        </authorList>
    </citation>
    <scope>NUCLEOTIDE SEQUENCE [LARGE SCALE GENOMIC DNA]</scope>
    <source>
        <strain evidence="2">SURF_26</strain>
    </source>
</reference>
<protein>
    <submittedName>
        <fullName evidence="2">Uncharacterized protein</fullName>
    </submittedName>
</protein>
<feature type="transmembrane region" description="Helical" evidence="1">
    <location>
        <begin position="203"/>
        <end position="227"/>
    </location>
</feature>
<feature type="transmembrane region" description="Helical" evidence="1">
    <location>
        <begin position="275"/>
        <end position="300"/>
    </location>
</feature>
<feature type="transmembrane region" description="Helical" evidence="1">
    <location>
        <begin position="21"/>
        <end position="40"/>
    </location>
</feature>
<organism evidence="2 3">
    <name type="scientific">Candidatus Auribacter fodinae</name>
    <dbReference type="NCBI Taxonomy" id="2093366"/>
    <lineage>
        <taxon>Bacteria</taxon>
        <taxon>Pseudomonadati</taxon>
        <taxon>Candidatus Auribacterota</taxon>
        <taxon>Candidatus Auribacteria</taxon>
        <taxon>Candidatus Auribacterales</taxon>
        <taxon>Candidatus Auribacteraceae</taxon>
        <taxon>Candidatus Auribacter</taxon>
    </lineage>
</organism>
<dbReference type="AlphaFoldDB" id="A0A3A4R544"/>
<evidence type="ECO:0000256" key="1">
    <source>
        <dbReference type="SAM" id="Phobius"/>
    </source>
</evidence>
<comment type="caution">
    <text evidence="2">The sequence shown here is derived from an EMBL/GenBank/DDBJ whole genome shotgun (WGS) entry which is preliminary data.</text>
</comment>